<dbReference type="SMART" id="SM00260">
    <property type="entry name" value="CheW"/>
    <property type="match status" value="3"/>
</dbReference>
<dbReference type="PANTHER" id="PTHR22617:SF23">
    <property type="entry name" value="CHEMOTAXIS PROTEIN CHEW"/>
    <property type="match status" value="1"/>
</dbReference>
<dbReference type="Pfam" id="PF01584">
    <property type="entry name" value="CheW"/>
    <property type="match status" value="3"/>
</dbReference>
<dbReference type="Proteomes" id="UP001528673">
    <property type="component" value="Unassembled WGS sequence"/>
</dbReference>
<dbReference type="Gene3D" id="2.40.50.180">
    <property type="entry name" value="CheA-289, Domain 4"/>
    <property type="match status" value="2"/>
</dbReference>
<name>A0ABT5N2C3_9BURK</name>
<dbReference type="InterPro" id="IPR002545">
    <property type="entry name" value="CheW-lke_dom"/>
</dbReference>
<dbReference type="EMBL" id="JAQSIP010000006">
    <property type="protein sequence ID" value="MDD0839816.1"/>
    <property type="molecule type" value="Genomic_DNA"/>
</dbReference>
<feature type="domain" description="CheW-like" evidence="2">
    <location>
        <begin position="191"/>
        <end position="329"/>
    </location>
</feature>
<comment type="caution">
    <text evidence="3">The sequence shown here is derived from an EMBL/GenBank/DDBJ whole genome shotgun (WGS) entry which is preliminary data.</text>
</comment>
<protein>
    <submittedName>
        <fullName evidence="3">Chemotaxis protein CheW</fullName>
    </submittedName>
</protein>
<proteinExistence type="predicted"/>
<gene>
    <name evidence="3" type="ORF">PSQ40_14625</name>
</gene>
<reference evidence="3 4" key="1">
    <citation type="submission" date="2023-02" db="EMBL/GenBank/DDBJ databases">
        <title>Bacterial whole genomic sequence of Curvibacter sp. HBC61.</title>
        <authorList>
            <person name="Le V."/>
            <person name="Ko S.-R."/>
            <person name="Ahn C.-Y."/>
            <person name="Oh H.-M."/>
        </authorList>
    </citation>
    <scope>NUCLEOTIDE SEQUENCE [LARGE SCALE GENOMIC DNA]</scope>
    <source>
        <strain evidence="3 4">HBC61</strain>
    </source>
</reference>
<sequence>MTPCAPEATDPASLELALVQIGQLTVGIPIEQLQHALPRPADLTPLPRRDHALMGLLALGAQCLPVVDLSRWVDIPSATQPDPASERIVVLGDGGRQLGLLVQAVLGVRRVNRSALRTVQHQARPDEVFETVAQIEGLTGWVSLLETQRLMALAQVWSEEPECQQPGNAPSLARTTAAELGPTPPPPADSATRYAVLRLGERLLGFPAVALGELLPRPPLQALGGSDHSGIASWRGRHLPVVDLDRRWPPAASAPVAPPAWLLVLCHGELALGLLMHELCDLVTWSPGQIDSPPHALADLGWVQGLAQDAQGEPVYLIDVEALLAQHPEALISRVDGATPAEGPQRARRGSPPAQRNEQPYLVFEAGALLCTPVAAVQEILALAPEDIPPAGEIAAPLAWRGQWLDLIDLPSRLRPKGRPVRPPSHVLVVQQSQGLQGFLIDGIHAIVPTGRAPLSQVSLGHGLVCDVLTLGDADQQRSVRRIDLSVELA</sequence>
<evidence type="ECO:0000256" key="1">
    <source>
        <dbReference type="SAM" id="MobiDB-lite"/>
    </source>
</evidence>
<evidence type="ECO:0000313" key="4">
    <source>
        <dbReference type="Proteomes" id="UP001528673"/>
    </source>
</evidence>
<evidence type="ECO:0000313" key="3">
    <source>
        <dbReference type="EMBL" id="MDD0839816.1"/>
    </source>
</evidence>
<dbReference type="SUPFAM" id="SSF50341">
    <property type="entry name" value="CheW-like"/>
    <property type="match status" value="3"/>
</dbReference>
<dbReference type="PANTHER" id="PTHR22617">
    <property type="entry name" value="CHEMOTAXIS SENSOR HISTIDINE KINASE-RELATED"/>
    <property type="match status" value="1"/>
</dbReference>
<evidence type="ECO:0000259" key="2">
    <source>
        <dbReference type="PROSITE" id="PS50851"/>
    </source>
</evidence>
<accession>A0ABT5N2C3</accession>
<dbReference type="InterPro" id="IPR036061">
    <property type="entry name" value="CheW-like_dom_sf"/>
</dbReference>
<keyword evidence="4" id="KW-1185">Reference proteome</keyword>
<dbReference type="PROSITE" id="PS50851">
    <property type="entry name" value="CHEW"/>
    <property type="match status" value="2"/>
</dbReference>
<feature type="region of interest" description="Disordered" evidence="1">
    <location>
        <begin position="336"/>
        <end position="356"/>
    </location>
</feature>
<dbReference type="InterPro" id="IPR039315">
    <property type="entry name" value="CheW"/>
</dbReference>
<organism evidence="3 4">
    <name type="scientific">Curvibacter cyanobacteriorum</name>
    <dbReference type="NCBI Taxonomy" id="3026422"/>
    <lineage>
        <taxon>Bacteria</taxon>
        <taxon>Pseudomonadati</taxon>
        <taxon>Pseudomonadota</taxon>
        <taxon>Betaproteobacteria</taxon>
        <taxon>Burkholderiales</taxon>
        <taxon>Comamonadaceae</taxon>
        <taxon>Curvibacter</taxon>
    </lineage>
</organism>
<feature type="domain" description="CheW-like" evidence="2">
    <location>
        <begin position="13"/>
        <end position="156"/>
    </location>
</feature>
<dbReference type="Gene3D" id="2.30.30.40">
    <property type="entry name" value="SH3 Domains"/>
    <property type="match status" value="2"/>
</dbReference>